<keyword evidence="12" id="KW-1185">Reference proteome</keyword>
<evidence type="ECO:0000256" key="9">
    <source>
        <dbReference type="HAMAP-Rule" id="MF_00540"/>
    </source>
</evidence>
<dbReference type="Gene3D" id="3.20.20.140">
    <property type="entry name" value="Metal-dependent hydrolases"/>
    <property type="match status" value="1"/>
</dbReference>
<feature type="binding site" evidence="9">
    <location>
        <position position="197"/>
    </location>
    <ligand>
        <name>Zn(2+)</name>
        <dbReference type="ChEBI" id="CHEBI:29105"/>
        <note>catalytic</note>
    </ligand>
</feature>
<evidence type="ECO:0000256" key="3">
    <source>
        <dbReference type="ARBA" id="ARBA00022801"/>
    </source>
</evidence>
<dbReference type="SUPFAM" id="SSF51556">
    <property type="entry name" value="Metallo-dependent hydrolases"/>
    <property type="match status" value="1"/>
</dbReference>
<organism evidence="11 12">
    <name type="scientific">Vibrio aerogenes CECT 7868</name>
    <dbReference type="NCBI Taxonomy" id="1216006"/>
    <lineage>
        <taxon>Bacteria</taxon>
        <taxon>Pseudomonadati</taxon>
        <taxon>Pseudomonadota</taxon>
        <taxon>Gammaproteobacteria</taxon>
        <taxon>Vibrionales</taxon>
        <taxon>Vibrionaceae</taxon>
        <taxon>Vibrio</taxon>
    </lineage>
</organism>
<comment type="function">
    <text evidence="9">Catalyzes the hydrolytic deamination of adenosine and 2-deoxyadenosine.</text>
</comment>
<keyword evidence="3 9" id="KW-0378">Hydrolase</keyword>
<dbReference type="CDD" id="cd01320">
    <property type="entry name" value="ADA"/>
    <property type="match status" value="1"/>
</dbReference>
<evidence type="ECO:0000256" key="2">
    <source>
        <dbReference type="ARBA" id="ARBA00022723"/>
    </source>
</evidence>
<evidence type="ECO:0000256" key="7">
    <source>
        <dbReference type="ARBA" id="ARBA00047989"/>
    </source>
</evidence>
<dbReference type="GO" id="GO:0009168">
    <property type="term" value="P:purine ribonucleoside monophosphate biosynthetic process"/>
    <property type="evidence" value="ECO:0007669"/>
    <property type="project" value="UniProtKB-UniRule"/>
</dbReference>
<comment type="cofactor">
    <cofactor evidence="9">
        <name>Zn(2+)</name>
        <dbReference type="ChEBI" id="CHEBI:29105"/>
    </cofactor>
    <text evidence="9">Binds 1 zinc ion per subunit.</text>
</comment>
<feature type="binding site" evidence="9">
    <location>
        <position position="14"/>
    </location>
    <ligand>
        <name>Zn(2+)</name>
        <dbReference type="ChEBI" id="CHEBI:29105"/>
        <note>catalytic</note>
    </ligand>
</feature>
<keyword evidence="4 9" id="KW-0862">Zinc</keyword>
<dbReference type="PANTHER" id="PTHR11409:SF43">
    <property type="entry name" value="ADENOSINE DEAMINASE"/>
    <property type="match status" value="1"/>
</dbReference>
<evidence type="ECO:0000259" key="10">
    <source>
        <dbReference type="Pfam" id="PF00962"/>
    </source>
</evidence>
<protein>
    <recommendedName>
        <fullName evidence="1 9">Adenosine deaminase</fullName>
        <ecNumber evidence="1 9">3.5.4.4</ecNumber>
    </recommendedName>
    <alternativeName>
        <fullName evidence="6 9">Adenosine aminohydrolase</fullName>
    </alternativeName>
</protein>
<dbReference type="InterPro" id="IPR001365">
    <property type="entry name" value="A_deaminase_dom"/>
</dbReference>
<feature type="site" description="Important for catalytic activity" evidence="9">
    <location>
        <position position="221"/>
    </location>
</feature>
<evidence type="ECO:0000256" key="1">
    <source>
        <dbReference type="ARBA" id="ARBA00012784"/>
    </source>
</evidence>
<evidence type="ECO:0000256" key="4">
    <source>
        <dbReference type="ARBA" id="ARBA00022833"/>
    </source>
</evidence>
<dbReference type="GO" id="GO:0006154">
    <property type="term" value="P:adenosine catabolic process"/>
    <property type="evidence" value="ECO:0007669"/>
    <property type="project" value="TreeGrafter"/>
</dbReference>
<sequence length="335" mass="37600">MNYSALPKIDLHCHLDGSVRPSTLIELAHQQNIILPSNDVQTIQQMMTAPPTCKDLDEYLQCFSLPLSVMQTETAIERISFELFEDAALENVKYLEVRFGPLLHQTQGLSLDQVIGSAVRGMQRAEQQYDIRGNYILSVIRNMPEDNIKAVLDAGETYLNHGVVAFDLAGSEIAGFCHQFIPYAEYALIKGYHVTIHAGEQGVGQNVYDAVTLLGASRIGHGIHIKNHPQAYQLVKKQNIALETCPTSNVQTKAVDQLQHHPVQAFLKDGIEITINTDNRTVSDTTMTDEIRKVTEAFQLTEADYYTIYRMSLENAFTSDTVKEHLRSFIPLKYS</sequence>
<dbReference type="RefSeq" id="WP_073605060.1">
    <property type="nucleotide sequence ID" value="NZ_FQXZ01000039.1"/>
</dbReference>
<keyword evidence="5 9" id="KW-0546">Nucleotide metabolism</keyword>
<dbReference type="AlphaFoldDB" id="A0A1M6A1U6"/>
<reference evidence="11 12" key="1">
    <citation type="submission" date="2016-11" db="EMBL/GenBank/DDBJ databases">
        <authorList>
            <person name="Jaros S."/>
            <person name="Januszkiewicz K."/>
            <person name="Wedrychowicz H."/>
        </authorList>
    </citation>
    <scope>NUCLEOTIDE SEQUENCE [LARGE SCALE GENOMIC DNA]</scope>
    <source>
        <strain evidence="11 12">CECT 7868</strain>
    </source>
</reference>
<dbReference type="NCBIfam" id="TIGR01430">
    <property type="entry name" value="aden_deam"/>
    <property type="match status" value="1"/>
</dbReference>
<evidence type="ECO:0000256" key="5">
    <source>
        <dbReference type="ARBA" id="ARBA00023080"/>
    </source>
</evidence>
<keyword evidence="2 9" id="KW-0479">Metal-binding</keyword>
<feature type="binding site" evidence="9">
    <location>
        <position position="16"/>
    </location>
    <ligand>
        <name>substrate</name>
    </ligand>
</feature>
<dbReference type="GO" id="GO:0046103">
    <property type="term" value="P:inosine biosynthetic process"/>
    <property type="evidence" value="ECO:0007669"/>
    <property type="project" value="TreeGrafter"/>
</dbReference>
<evidence type="ECO:0000313" key="11">
    <source>
        <dbReference type="EMBL" id="SHI30450.1"/>
    </source>
</evidence>
<dbReference type="InterPro" id="IPR028893">
    <property type="entry name" value="A_deaminase"/>
</dbReference>
<feature type="active site" description="Proton donor" evidence="9">
    <location>
        <position position="200"/>
    </location>
</feature>
<feature type="domain" description="Adenosine deaminase" evidence="10">
    <location>
        <begin position="7"/>
        <end position="329"/>
    </location>
</feature>
<gene>
    <name evidence="9" type="primary">add</name>
    <name evidence="11" type="ORF">VA7868_03445</name>
</gene>
<evidence type="ECO:0000313" key="12">
    <source>
        <dbReference type="Proteomes" id="UP000184608"/>
    </source>
</evidence>
<dbReference type="EMBL" id="FQXZ01000039">
    <property type="protein sequence ID" value="SHI30450.1"/>
    <property type="molecule type" value="Genomic_DNA"/>
</dbReference>
<feature type="binding site" evidence="9">
    <location>
        <position position="12"/>
    </location>
    <ligand>
        <name>Zn(2+)</name>
        <dbReference type="ChEBI" id="CHEBI:29105"/>
        <note>catalytic</note>
    </ligand>
</feature>
<dbReference type="OrthoDB" id="105475at2"/>
<dbReference type="PANTHER" id="PTHR11409">
    <property type="entry name" value="ADENOSINE DEAMINASE"/>
    <property type="match status" value="1"/>
</dbReference>
<dbReference type="InterPro" id="IPR006330">
    <property type="entry name" value="Ado/ade_deaminase"/>
</dbReference>
<dbReference type="InterPro" id="IPR032466">
    <property type="entry name" value="Metal_Hydrolase"/>
</dbReference>
<feature type="binding site" evidence="9">
    <location>
        <position position="278"/>
    </location>
    <ligand>
        <name>Zn(2+)</name>
        <dbReference type="ChEBI" id="CHEBI:29105"/>
        <note>catalytic</note>
    </ligand>
</feature>
<feature type="binding site" evidence="9">
    <location>
        <position position="14"/>
    </location>
    <ligand>
        <name>substrate</name>
    </ligand>
</feature>
<comment type="catalytic activity">
    <reaction evidence="8">
        <text>2'-deoxyadenosine + H2O + H(+) = 2'-deoxyinosine + NH4(+)</text>
        <dbReference type="Rhea" id="RHEA:28190"/>
        <dbReference type="ChEBI" id="CHEBI:15377"/>
        <dbReference type="ChEBI" id="CHEBI:15378"/>
        <dbReference type="ChEBI" id="CHEBI:17256"/>
        <dbReference type="ChEBI" id="CHEBI:28938"/>
        <dbReference type="ChEBI" id="CHEBI:28997"/>
        <dbReference type="EC" id="3.5.4.4"/>
    </reaction>
    <physiologicalReaction direction="left-to-right" evidence="8">
        <dbReference type="Rhea" id="RHEA:28191"/>
    </physiologicalReaction>
</comment>
<dbReference type="GO" id="GO:0005829">
    <property type="term" value="C:cytosol"/>
    <property type="evidence" value="ECO:0007669"/>
    <property type="project" value="TreeGrafter"/>
</dbReference>
<proteinExistence type="inferred from homology"/>
<comment type="catalytic activity">
    <reaction evidence="7">
        <text>adenosine + H2O + H(+) = inosine + NH4(+)</text>
        <dbReference type="Rhea" id="RHEA:24408"/>
        <dbReference type="ChEBI" id="CHEBI:15377"/>
        <dbReference type="ChEBI" id="CHEBI:15378"/>
        <dbReference type="ChEBI" id="CHEBI:16335"/>
        <dbReference type="ChEBI" id="CHEBI:17596"/>
        <dbReference type="ChEBI" id="CHEBI:28938"/>
        <dbReference type="EC" id="3.5.4.4"/>
    </reaction>
    <physiologicalReaction direction="left-to-right" evidence="7">
        <dbReference type="Rhea" id="RHEA:24409"/>
    </physiologicalReaction>
</comment>
<evidence type="ECO:0000256" key="8">
    <source>
        <dbReference type="ARBA" id="ARBA00049213"/>
    </source>
</evidence>
<dbReference type="GO" id="GO:0008270">
    <property type="term" value="F:zinc ion binding"/>
    <property type="evidence" value="ECO:0007669"/>
    <property type="project" value="UniProtKB-UniRule"/>
</dbReference>
<dbReference type="STRING" id="1216006.VA7868_03445"/>
<dbReference type="EC" id="3.5.4.4" evidence="1 9"/>
<dbReference type="Proteomes" id="UP000184608">
    <property type="component" value="Unassembled WGS sequence"/>
</dbReference>
<comment type="caution">
    <text evidence="9">Lacks conserved residue(s) required for the propagation of feature annotation.</text>
</comment>
<comment type="similarity">
    <text evidence="9">Belongs to the metallo-dependent hydrolases superfamily. Adenosine and AMP deaminases family. Adenosine deaminase subfamily.</text>
</comment>
<dbReference type="GO" id="GO:0004000">
    <property type="term" value="F:adenosine deaminase activity"/>
    <property type="evidence" value="ECO:0007669"/>
    <property type="project" value="UniProtKB-UniRule"/>
</dbReference>
<evidence type="ECO:0000256" key="6">
    <source>
        <dbReference type="ARBA" id="ARBA00031852"/>
    </source>
</evidence>
<dbReference type="GO" id="GO:0043103">
    <property type="term" value="P:hypoxanthine salvage"/>
    <property type="evidence" value="ECO:0007669"/>
    <property type="project" value="TreeGrafter"/>
</dbReference>
<feature type="binding site" evidence="9">
    <location>
        <position position="170"/>
    </location>
    <ligand>
        <name>substrate</name>
    </ligand>
</feature>
<dbReference type="GO" id="GO:0009117">
    <property type="term" value="P:nucleotide metabolic process"/>
    <property type="evidence" value="ECO:0007669"/>
    <property type="project" value="UniProtKB-KW"/>
</dbReference>
<accession>A0A1M6A1U6</accession>
<name>A0A1M6A1U6_9VIBR</name>
<dbReference type="HAMAP" id="MF_00540">
    <property type="entry name" value="A_deaminase"/>
    <property type="match status" value="1"/>
</dbReference>
<dbReference type="Pfam" id="PF00962">
    <property type="entry name" value="A_deaminase"/>
    <property type="match status" value="1"/>
</dbReference>
<dbReference type="GO" id="GO:0046936">
    <property type="term" value="F:2'-deoxyadenosine deaminase activity"/>
    <property type="evidence" value="ECO:0007669"/>
    <property type="project" value="RHEA"/>
</dbReference>